<feature type="domain" description="Hyaluronan-mediated motility receptor C-terminal" evidence="6">
    <location>
        <begin position="538"/>
        <end position="643"/>
    </location>
</feature>
<dbReference type="EMBL" id="NIDF01000002">
    <property type="protein sequence ID" value="TYJ59008.1"/>
    <property type="molecule type" value="Genomic_DNA"/>
</dbReference>
<reference evidence="7 8" key="1">
    <citation type="submission" date="2017-05" db="EMBL/GenBank/DDBJ databases">
        <title>The Genome Sequence of Tsuchiyaea wingfieldii DSM 27421.</title>
        <authorList>
            <person name="Cuomo C."/>
            <person name="Passer A."/>
            <person name="Billmyre B."/>
            <person name="Heitman J."/>
        </authorList>
    </citation>
    <scope>NUCLEOTIDE SEQUENCE [LARGE SCALE GENOMIC DNA]</scope>
    <source>
        <strain evidence="7 8">DSM 27421</strain>
    </source>
</reference>
<keyword evidence="2" id="KW-0963">Cytoplasm</keyword>
<evidence type="ECO:0000313" key="8">
    <source>
        <dbReference type="Proteomes" id="UP000322245"/>
    </source>
</evidence>
<gene>
    <name evidence="7" type="ORF">B9479_000447</name>
</gene>
<keyword evidence="8" id="KW-1185">Reference proteome</keyword>
<evidence type="ECO:0000256" key="5">
    <source>
        <dbReference type="SAM" id="MobiDB-lite"/>
    </source>
</evidence>
<organism evidence="7 8">
    <name type="scientific">Cryptococcus floricola</name>
    <dbReference type="NCBI Taxonomy" id="2591691"/>
    <lineage>
        <taxon>Eukaryota</taxon>
        <taxon>Fungi</taxon>
        <taxon>Dikarya</taxon>
        <taxon>Basidiomycota</taxon>
        <taxon>Agaricomycotina</taxon>
        <taxon>Tremellomycetes</taxon>
        <taxon>Tremellales</taxon>
        <taxon>Cryptococcaceae</taxon>
        <taxon>Cryptococcus</taxon>
    </lineage>
</organism>
<feature type="compositionally biased region" description="Polar residues" evidence="5">
    <location>
        <begin position="679"/>
        <end position="693"/>
    </location>
</feature>
<keyword evidence="4" id="KW-0175">Coiled coil</keyword>
<evidence type="ECO:0000256" key="3">
    <source>
        <dbReference type="ARBA" id="ARBA00023212"/>
    </source>
</evidence>
<protein>
    <recommendedName>
        <fullName evidence="6">Hyaluronan-mediated motility receptor C-terminal domain-containing protein</fullName>
    </recommendedName>
</protein>
<evidence type="ECO:0000256" key="4">
    <source>
        <dbReference type="SAM" id="Coils"/>
    </source>
</evidence>
<comment type="caution">
    <text evidence="7">The sequence shown here is derived from an EMBL/GenBank/DDBJ whole genome shotgun (WGS) entry which is preliminary data.</text>
</comment>
<sequence>MSANQPSRPVLVAKPIDNVQLDYNGPGPIANYWHLLFDQKSQDLAKAESQIERRDATIKQLQRQIQALPNPSIIDNLQKQLKDLEARHQASKGHDSKIHEWEQYAKKVKQDRNDLRVLFEEKDKKMEEYATQWEQYARQWEQYAMKVKQERNDLRIRLEEKDKKMEEDARATSIANAEAQSLKDENESLKSQLSQIRSSQPAQSITSDFYPAQLSSAKAELLETSAKLSAKLELRRLRLNMDDQVDSLKSDLRKVKRERDERDKEVERLGEDKKRVEAQLAEEEGRCEQLEDLLDASARAHALHYMATVPKTSFDTLQYEHLRAKHEAADWRLKAETRGVELRMKKDEIKELEQRLEVGEEEKNVLGEAFDTMREDGAVLREEIDRLIGASISEQRSDFSIPTLDPLPSASPAIQLALSHSDLLTSHFLPQITSLTSNISSLQSKLSSTTSNLTSSQSSLADLKREHASLHAAHTSLERAHEPCAGIKLELEQSELECALNAKSIEGLREEVAMLKMKAKEDSEGMKRANDCVMRAKVAEQSLVEEIDHLREVYLEASTYESLYTALQEEHEILIAREQAAVQETEDIARQNAELAGHTNEVQKISYVEGLRREMVEVKQELAGTRQMLNISYDKINALEAEIGAYKSLDSGVQGLHLGASGRMKVQRRQPEGGRLTVSRLSKSVAGSRSSRN</sequence>
<dbReference type="InterPro" id="IPR031794">
    <property type="entry name" value="HMMR_C"/>
</dbReference>
<feature type="region of interest" description="Disordered" evidence="5">
    <location>
        <begin position="163"/>
        <end position="204"/>
    </location>
</feature>
<dbReference type="Pfam" id="PF15908">
    <property type="entry name" value="HMMR_C"/>
    <property type="match status" value="1"/>
</dbReference>
<dbReference type="Proteomes" id="UP000322245">
    <property type="component" value="Unassembled WGS sequence"/>
</dbReference>
<feature type="coiled-coil region" evidence="4">
    <location>
        <begin position="238"/>
        <end position="300"/>
    </location>
</feature>
<dbReference type="AlphaFoldDB" id="A0A5D3B7N1"/>
<name>A0A5D3B7N1_9TREE</name>
<feature type="coiled-coil region" evidence="4">
    <location>
        <begin position="44"/>
        <end position="94"/>
    </location>
</feature>
<evidence type="ECO:0000313" key="7">
    <source>
        <dbReference type="EMBL" id="TYJ59008.1"/>
    </source>
</evidence>
<evidence type="ECO:0000256" key="2">
    <source>
        <dbReference type="ARBA" id="ARBA00022490"/>
    </source>
</evidence>
<proteinExistence type="predicted"/>
<feature type="coiled-coil region" evidence="4">
    <location>
        <begin position="342"/>
        <end position="369"/>
    </location>
</feature>
<accession>A0A5D3B7N1</accession>
<keyword evidence="3" id="KW-0206">Cytoskeleton</keyword>
<feature type="region of interest" description="Disordered" evidence="5">
    <location>
        <begin position="663"/>
        <end position="693"/>
    </location>
</feature>
<evidence type="ECO:0000256" key="1">
    <source>
        <dbReference type="ARBA" id="ARBA00004186"/>
    </source>
</evidence>
<evidence type="ECO:0000259" key="6">
    <source>
        <dbReference type="Pfam" id="PF15908"/>
    </source>
</evidence>
<comment type="subcellular location">
    <subcellularLocation>
        <location evidence="1">Cytoplasm</location>
        <location evidence="1">Cytoskeleton</location>
        <location evidence="1">Spindle</location>
    </subcellularLocation>
</comment>
<dbReference type="GO" id="GO:0005819">
    <property type="term" value="C:spindle"/>
    <property type="evidence" value="ECO:0007669"/>
    <property type="project" value="UniProtKB-SubCell"/>
</dbReference>
<feature type="compositionally biased region" description="Polar residues" evidence="5">
    <location>
        <begin position="189"/>
        <end position="204"/>
    </location>
</feature>